<feature type="domain" description="F5/8 type C" evidence="10">
    <location>
        <begin position="1169"/>
        <end position="1261"/>
    </location>
</feature>
<sequence>MNSYTGRAWSIRRYAAMLTVLCLVLSLLSTIITVPAAKADGDYLLSGNRQVFASSIKGSAGPENVVDGDLTTRWESEWGKDPQWIYIDLGATASISRVLLKWEGVYSKSFRIEVSDNEYTWTPIYTNTNFAGGTTDAQVTASGRYVRMFSVNRAKLGYGVSLYEFEVYGTGGYNQPPKPAVPNVALNKPAVASTEDSSNPNLKPKDYLATNVTDGSLSTRWSSLVSDPQWVYVDLGQTTQIGKVLLRWEKAFARAYDIQVSNDAQTWTTVYRELHGSGGKDEISLYSSGRYVRMNGLGRGTQYGYSLYEFEVYPYRVGDPQPSYTIPPVPAPSKVDVGKGSYEINDITQLEAVYPKNKTANLKSPIPSNDWWQNLLIAPLGNGTGIITLPLKSRYTKGGLGILNPGAGFANGNAGAVNADGVSDLFLSASNLMETNSIEAKVDGYGDYSVDVILSDDNTPKLKTTFVKGSPYLYNIFADPNSAVIYSTVTSKIFDDNNNAILTADGDTVIGDHIGIEVTNVDNAVTPRTFIRSYGIFAPPGTEFSKAGSKIKMKLGGGEHYLSIAAMPSNTDLSYYYQHGYAFVKDTQVQYSYNVPTATVTTNFNSVTELKRAGFSSDTLMAMLPHQWKISSTPVTTRTYPSIRGLMKVHEGNSFTTSDKFSGLLPQFAEPNDPSYSRAELEQYLTYLDTSLANTGGLMNQDPYWQGKVLHPAALGALVSDQIGDYARRDNYLDKLRKVLVNWYTYSSDDALHTFYFHYNPDWGVIYPWAAGWGINTGITDHHYTYGYFVYASAVLASFDPDFKRDYGGMVEQLLRDYANPSKTDTMYPWLRSFDPYEGHSWAGGYADNNSGNNQEAAGEALDGWAGVYLWGIVTGNDSYRDVAAWGFTTELKAIEQYWFNQDRDNWIPEYNHGVAGQVWGSSYLYGTYFSGKATNIYGIHWLPVAEWMSYYGKDRQKAGNLYAEFYRENGGPADGWQHIIWPYQSLSDPQAVIANWDPSVMQKNEIFNSYWFILNTASYGNRTTEVWADNWSSVGMYKKGNQYTAHIWNPTSAPVTVQFRNAAGVTGSVTVGPNSLVKADPMLQVGGDAQAPTAPSNLTVVTAASDQVSLNWSASTDNLAVTGYDIYRNGTKVGASLSTSFHDKGLSPNTSYTYTVKARDVAGNASAASNPASVTTRGEQVALPRSGWTLTTSPASGGSANMLDGNLSTRWTSGKPMAPGQYIVADMKQQQRFNRIVLESGVSDYARGYDLYVSNDGVNWGAPIATGTGAPKTTIDVAEQTAQYIKLVQTGTATNWWSVHELNVWVESQGPHVPTGPATPANLAASAVSSSRIDLSWNASTDPASVTGYDIYRDGSKLTTVTSVTYSDTGLTPSTMYTYTVKAFNASGQVSAASNTASATTKPVKIPAALNRTGWTVATVPVNGAPAGMLDGDSSTRWTSGKAMAPGQYIIVDMKAEQSFSRIALQTNGNDYARGYDVYVSNDGTNWGAPIASGAGTSAQITVDFTEQTARYIRVVQTGSATNWWSIHELHVYG</sequence>
<keyword evidence="4" id="KW-0378">Hydrolase</keyword>
<feature type="domain" description="F5/8 type C" evidence="10">
    <location>
        <begin position="1393"/>
        <end position="1535"/>
    </location>
</feature>
<dbReference type="Pfam" id="PF17652">
    <property type="entry name" value="Glyco_hydro81C"/>
    <property type="match status" value="1"/>
</dbReference>
<evidence type="ECO:0000256" key="7">
    <source>
        <dbReference type="ARBA" id="ARBA00023316"/>
    </source>
</evidence>
<feature type="domain" description="Fibronectin type-III" evidence="11">
    <location>
        <begin position="1095"/>
        <end position="1180"/>
    </location>
</feature>
<dbReference type="InterPro" id="IPR003961">
    <property type="entry name" value="FN3_dom"/>
</dbReference>
<dbReference type="PANTHER" id="PTHR31983">
    <property type="entry name" value="ENDO-1,3(4)-BETA-GLUCANASE 1"/>
    <property type="match status" value="1"/>
</dbReference>
<dbReference type="InterPro" id="IPR040720">
    <property type="entry name" value="GH81_C"/>
</dbReference>
<evidence type="ECO:0000256" key="1">
    <source>
        <dbReference type="ARBA" id="ARBA00000382"/>
    </source>
</evidence>
<dbReference type="Gene3D" id="2.60.40.10">
    <property type="entry name" value="Immunoglobulins"/>
    <property type="match status" value="2"/>
</dbReference>
<keyword evidence="5" id="KW-0119">Carbohydrate metabolism</keyword>
<feature type="compositionally biased region" description="Polar residues" evidence="9">
    <location>
        <begin position="1189"/>
        <end position="1200"/>
    </location>
</feature>
<evidence type="ECO:0000259" key="10">
    <source>
        <dbReference type="PROSITE" id="PS50022"/>
    </source>
</evidence>
<accession>A0ABU9DKN1</accession>
<evidence type="ECO:0000256" key="8">
    <source>
        <dbReference type="ARBA" id="ARBA00023326"/>
    </source>
</evidence>
<protein>
    <recommendedName>
        <fullName evidence="3">glucan endo-1,3-beta-D-glucosidase</fullName>
        <ecNumber evidence="3">3.2.1.39</ecNumber>
    </recommendedName>
</protein>
<dbReference type="Proteomes" id="UP001469365">
    <property type="component" value="Unassembled WGS sequence"/>
</dbReference>
<evidence type="ECO:0000313" key="13">
    <source>
        <dbReference type="Proteomes" id="UP001469365"/>
    </source>
</evidence>
<dbReference type="InterPro" id="IPR000421">
    <property type="entry name" value="FA58C"/>
</dbReference>
<proteinExistence type="inferred from homology"/>
<dbReference type="Gene3D" id="2.60.120.260">
    <property type="entry name" value="Galactose-binding domain-like"/>
    <property type="match status" value="4"/>
</dbReference>
<dbReference type="EMBL" id="JBBPCC010000010">
    <property type="protein sequence ID" value="MEK8129428.1"/>
    <property type="molecule type" value="Genomic_DNA"/>
</dbReference>
<dbReference type="SMART" id="SM00060">
    <property type="entry name" value="FN3"/>
    <property type="match status" value="2"/>
</dbReference>
<dbReference type="InterPro" id="IPR036116">
    <property type="entry name" value="FN3_sf"/>
</dbReference>
<comment type="catalytic activity">
    <reaction evidence="1">
        <text>Hydrolysis of (1-&gt;3)-beta-D-glucosidic linkages in (1-&gt;3)-beta-D-glucans.</text>
        <dbReference type="EC" id="3.2.1.39"/>
    </reaction>
</comment>
<dbReference type="PROSITE" id="PS50853">
    <property type="entry name" value="FN3"/>
    <property type="match status" value="2"/>
</dbReference>
<dbReference type="Pfam" id="PF00041">
    <property type="entry name" value="fn3"/>
    <property type="match status" value="2"/>
</dbReference>
<feature type="region of interest" description="Disordered" evidence="9">
    <location>
        <begin position="1166"/>
        <end position="1202"/>
    </location>
</feature>
<dbReference type="PANTHER" id="PTHR31983:SF0">
    <property type="entry name" value="GLUCAN ENDO-1,3-BETA-D-GLUCOSIDASE 2"/>
    <property type="match status" value="1"/>
</dbReference>
<evidence type="ECO:0000256" key="9">
    <source>
        <dbReference type="SAM" id="MobiDB-lite"/>
    </source>
</evidence>
<keyword evidence="13" id="KW-1185">Reference proteome</keyword>
<keyword evidence="8" id="KW-0624">Polysaccharide degradation</keyword>
<comment type="caution">
    <text evidence="12">The sequence shown here is derived from an EMBL/GenBank/DDBJ whole genome shotgun (WGS) entry which is preliminary data.</text>
</comment>
<dbReference type="CDD" id="cd00063">
    <property type="entry name" value="FN3"/>
    <property type="match status" value="2"/>
</dbReference>
<dbReference type="SUPFAM" id="SSF49785">
    <property type="entry name" value="Galactose-binding domain-like"/>
    <property type="match status" value="4"/>
</dbReference>
<feature type="domain" description="F5/8 type C" evidence="10">
    <location>
        <begin position="174"/>
        <end position="315"/>
    </location>
</feature>
<evidence type="ECO:0000259" key="11">
    <source>
        <dbReference type="PROSITE" id="PS50853"/>
    </source>
</evidence>
<name>A0ABU9DKN1_9BACL</name>
<organism evidence="12 13">
    <name type="scientific">Paenibacillus filicis</name>
    <dbReference type="NCBI Taxonomy" id="669464"/>
    <lineage>
        <taxon>Bacteria</taxon>
        <taxon>Bacillati</taxon>
        <taxon>Bacillota</taxon>
        <taxon>Bacilli</taxon>
        <taxon>Bacillales</taxon>
        <taxon>Paenibacillaceae</taxon>
        <taxon>Paenibacillus</taxon>
    </lineage>
</organism>
<reference evidence="12 13" key="1">
    <citation type="submission" date="2024-04" db="EMBL/GenBank/DDBJ databases">
        <title>draft genome sequnece of Paenibacillus filicis.</title>
        <authorList>
            <person name="Kim D.-U."/>
        </authorList>
    </citation>
    <scope>NUCLEOTIDE SEQUENCE [LARGE SCALE GENOMIC DNA]</scope>
    <source>
        <strain evidence="12 13">KACC14197</strain>
    </source>
</reference>
<evidence type="ECO:0000256" key="3">
    <source>
        <dbReference type="ARBA" id="ARBA00012780"/>
    </source>
</evidence>
<evidence type="ECO:0000256" key="2">
    <source>
        <dbReference type="ARBA" id="ARBA00010730"/>
    </source>
</evidence>
<dbReference type="Pfam" id="PF22633">
    <property type="entry name" value="F5_F8_type_C_2"/>
    <property type="match status" value="2"/>
</dbReference>
<dbReference type="PROSITE" id="PS50022">
    <property type="entry name" value="FA58C_3"/>
    <property type="match status" value="4"/>
</dbReference>
<evidence type="ECO:0000256" key="6">
    <source>
        <dbReference type="ARBA" id="ARBA00023295"/>
    </source>
</evidence>
<dbReference type="Pfam" id="PF00754">
    <property type="entry name" value="F5_F8_type_C"/>
    <property type="match status" value="2"/>
</dbReference>
<feature type="domain" description="Fibronectin type-III" evidence="11">
    <location>
        <begin position="1320"/>
        <end position="1405"/>
    </location>
</feature>
<keyword evidence="7" id="KW-0961">Cell wall biogenesis/degradation</keyword>
<evidence type="ECO:0000313" key="12">
    <source>
        <dbReference type="EMBL" id="MEK8129428.1"/>
    </source>
</evidence>
<evidence type="ECO:0000256" key="5">
    <source>
        <dbReference type="ARBA" id="ARBA00023277"/>
    </source>
</evidence>
<evidence type="ECO:0000256" key="4">
    <source>
        <dbReference type="ARBA" id="ARBA00022801"/>
    </source>
</evidence>
<dbReference type="RefSeq" id="WP_341416539.1">
    <property type="nucleotide sequence ID" value="NZ_JBBPCC010000010.1"/>
</dbReference>
<dbReference type="InterPro" id="IPR005200">
    <property type="entry name" value="Endo-beta-glucanase"/>
</dbReference>
<dbReference type="PROSITE" id="PS52008">
    <property type="entry name" value="GH81"/>
    <property type="match status" value="1"/>
</dbReference>
<gene>
    <name evidence="12" type="ORF">WMW72_16090</name>
</gene>
<keyword evidence="6" id="KW-0326">Glycosidase</keyword>
<dbReference type="EC" id="3.2.1.39" evidence="3"/>
<dbReference type="Gene3D" id="2.70.98.30">
    <property type="entry name" value="Golgi alpha-mannosidase II, domain 4"/>
    <property type="match status" value="1"/>
</dbReference>
<comment type="similarity">
    <text evidence="2">Belongs to the glycosyl hydrolase 81 family.</text>
</comment>
<dbReference type="SUPFAM" id="SSF49265">
    <property type="entry name" value="Fibronectin type III"/>
    <property type="match status" value="2"/>
</dbReference>
<feature type="domain" description="F5/8 type C" evidence="10">
    <location>
        <begin position="32"/>
        <end position="170"/>
    </location>
</feature>
<dbReference type="InterPro" id="IPR013783">
    <property type="entry name" value="Ig-like_fold"/>
</dbReference>
<dbReference type="InterPro" id="IPR008979">
    <property type="entry name" value="Galactose-bd-like_sf"/>
</dbReference>